<dbReference type="InterPro" id="IPR051783">
    <property type="entry name" value="NAD(P)-dependent_oxidoreduct"/>
</dbReference>
<dbReference type="Gene3D" id="3.40.50.720">
    <property type="entry name" value="NAD(P)-binding Rossmann-like Domain"/>
    <property type="match status" value="1"/>
</dbReference>
<dbReference type="RefSeq" id="WP_010526636.1">
    <property type="nucleotide sequence ID" value="NZ_AFSL01000014.1"/>
</dbReference>
<dbReference type="EMBL" id="FONA01000005">
    <property type="protein sequence ID" value="SFE02338.1"/>
    <property type="molecule type" value="Genomic_DNA"/>
</dbReference>
<evidence type="ECO:0000313" key="3">
    <source>
        <dbReference type="Proteomes" id="UP000181976"/>
    </source>
</evidence>
<dbReference type="SUPFAM" id="SSF51735">
    <property type="entry name" value="NAD(P)-binding Rossmann-fold domains"/>
    <property type="match status" value="1"/>
</dbReference>
<name>A0A1I1X6V2_9BACT</name>
<dbReference type="Pfam" id="PF01370">
    <property type="entry name" value="Epimerase"/>
    <property type="match status" value="1"/>
</dbReference>
<gene>
    <name evidence="2" type="ORF">SAMN05444380_105136</name>
</gene>
<evidence type="ECO:0000313" key="2">
    <source>
        <dbReference type="EMBL" id="SFE02338.1"/>
    </source>
</evidence>
<organism evidence="2 3">
    <name type="scientific">Thermophagus xiamenensis</name>
    <dbReference type="NCBI Taxonomy" id="385682"/>
    <lineage>
        <taxon>Bacteria</taxon>
        <taxon>Pseudomonadati</taxon>
        <taxon>Bacteroidota</taxon>
        <taxon>Bacteroidia</taxon>
        <taxon>Marinilabiliales</taxon>
        <taxon>Marinilabiliaceae</taxon>
        <taxon>Thermophagus</taxon>
    </lineage>
</organism>
<dbReference type="InParanoid" id="A0A1I1X6V2"/>
<dbReference type="PANTHER" id="PTHR48079:SF6">
    <property type="entry name" value="NAD(P)-BINDING DOMAIN-CONTAINING PROTEIN-RELATED"/>
    <property type="match status" value="1"/>
</dbReference>
<dbReference type="InterPro" id="IPR001509">
    <property type="entry name" value="Epimerase_deHydtase"/>
</dbReference>
<protein>
    <submittedName>
        <fullName evidence="2">Nucleoside-diphosphate-sugar epimerase</fullName>
    </submittedName>
</protein>
<dbReference type="Proteomes" id="UP000181976">
    <property type="component" value="Unassembled WGS sequence"/>
</dbReference>
<evidence type="ECO:0000259" key="1">
    <source>
        <dbReference type="Pfam" id="PF01370"/>
    </source>
</evidence>
<dbReference type="AlphaFoldDB" id="A0A1I1X6V2"/>
<sequence length="336" mass="37709">MILLTGATGLVGTHILFSLTSKGFKVRAAKRSSSDLKHVENIFVYYAGDKGLSLLQMVEWVDTDLEDYFSLEEALEGVDYVIHGAAKVSFNPLEAGRMLKVNAGGTANLVNACLNKGVKKLIYVSSISSLGRHPDGKEVDENVEWQPDENRSAYSHSKFRAEMEVWRASKEGLPVVIVNPSVVIGPVDWRRSSGRLFYSVRKGMPFYTYGVTGFVDVRDVAESIFLLLRSDVVNERFILNGENLSFKEFFTKVAHALGKRPPFINATPWMAEIGWRLNHFFCLLVGKAPAITKDTAHAAHNKSYYSAAKFSQKFNFSFRSIDDAIENTVKWYNTRQ</sequence>
<dbReference type="OrthoDB" id="596910at2"/>
<dbReference type="STRING" id="385682.SAMN05444380_105136"/>
<accession>A0A1I1X6V2</accession>
<dbReference type="eggNOG" id="COG0451">
    <property type="taxonomic scope" value="Bacteria"/>
</dbReference>
<keyword evidence="3" id="KW-1185">Reference proteome</keyword>
<dbReference type="GO" id="GO:0004029">
    <property type="term" value="F:aldehyde dehydrogenase (NAD+) activity"/>
    <property type="evidence" value="ECO:0007669"/>
    <property type="project" value="TreeGrafter"/>
</dbReference>
<reference evidence="2 3" key="1">
    <citation type="submission" date="2016-10" db="EMBL/GenBank/DDBJ databases">
        <authorList>
            <person name="de Groot N.N."/>
        </authorList>
    </citation>
    <scope>NUCLEOTIDE SEQUENCE [LARGE SCALE GENOMIC DNA]</scope>
    <source>
        <strain evidence="2 3">DSM 19012</strain>
    </source>
</reference>
<dbReference type="PANTHER" id="PTHR48079">
    <property type="entry name" value="PROTEIN YEEZ"/>
    <property type="match status" value="1"/>
</dbReference>
<dbReference type="InterPro" id="IPR036291">
    <property type="entry name" value="NAD(P)-bd_dom_sf"/>
</dbReference>
<feature type="domain" description="NAD-dependent epimerase/dehydratase" evidence="1">
    <location>
        <begin position="2"/>
        <end position="231"/>
    </location>
</feature>
<proteinExistence type="predicted"/>
<dbReference type="GO" id="GO:0005737">
    <property type="term" value="C:cytoplasm"/>
    <property type="evidence" value="ECO:0007669"/>
    <property type="project" value="TreeGrafter"/>
</dbReference>